<reference evidence="7 8" key="1">
    <citation type="submission" date="2015-12" db="EMBL/GenBank/DDBJ databases">
        <title>Genome sequence of Tistrella mobilis MCCC 1A02139.</title>
        <authorList>
            <person name="Lu L."/>
            <person name="Lai Q."/>
            <person name="Shao Z."/>
            <person name="Qian P."/>
        </authorList>
    </citation>
    <scope>NUCLEOTIDE SEQUENCE [LARGE SCALE GENOMIC DNA]</scope>
    <source>
        <strain evidence="7 8">MCCC 1A02139</strain>
    </source>
</reference>
<name>A0A162KI50_9PROT</name>
<dbReference type="PANTHER" id="PTHR30213">
    <property type="entry name" value="INNER MEMBRANE PROTEIN YHJD"/>
    <property type="match status" value="1"/>
</dbReference>
<evidence type="ECO:0000256" key="4">
    <source>
        <dbReference type="ARBA" id="ARBA00022989"/>
    </source>
</evidence>
<protein>
    <recommendedName>
        <fullName evidence="9">YihY/virulence factor BrkB family protein</fullName>
    </recommendedName>
</protein>
<dbReference type="NCBIfam" id="TIGR00765">
    <property type="entry name" value="yihY_not_rbn"/>
    <property type="match status" value="1"/>
</dbReference>
<dbReference type="GeneID" id="97242602"/>
<evidence type="ECO:0000256" key="5">
    <source>
        <dbReference type="ARBA" id="ARBA00023136"/>
    </source>
</evidence>
<keyword evidence="3 6" id="KW-0812">Transmembrane</keyword>
<keyword evidence="5 6" id="KW-0472">Membrane</keyword>
<evidence type="ECO:0000256" key="1">
    <source>
        <dbReference type="ARBA" id="ARBA00004651"/>
    </source>
</evidence>
<feature type="transmembrane region" description="Helical" evidence="6">
    <location>
        <begin position="150"/>
        <end position="177"/>
    </location>
</feature>
<dbReference type="Pfam" id="PF03631">
    <property type="entry name" value="Virul_fac_BrkB"/>
    <property type="match status" value="1"/>
</dbReference>
<dbReference type="EMBL" id="LPZR01000175">
    <property type="protein sequence ID" value="KYO51339.1"/>
    <property type="molecule type" value="Genomic_DNA"/>
</dbReference>
<keyword evidence="2" id="KW-1003">Cell membrane</keyword>
<evidence type="ECO:0000256" key="6">
    <source>
        <dbReference type="SAM" id="Phobius"/>
    </source>
</evidence>
<dbReference type="Proteomes" id="UP000075787">
    <property type="component" value="Unassembled WGS sequence"/>
</dbReference>
<dbReference type="PANTHER" id="PTHR30213:SF0">
    <property type="entry name" value="UPF0761 MEMBRANE PROTEIN YIHY"/>
    <property type="match status" value="1"/>
</dbReference>
<evidence type="ECO:0000256" key="3">
    <source>
        <dbReference type="ARBA" id="ARBA00022692"/>
    </source>
</evidence>
<dbReference type="PIRSF" id="PIRSF035875">
    <property type="entry name" value="RNase_BN"/>
    <property type="match status" value="1"/>
</dbReference>
<dbReference type="InterPro" id="IPR017039">
    <property type="entry name" value="Virul_fac_BrkB"/>
</dbReference>
<feature type="transmembrane region" description="Helical" evidence="6">
    <location>
        <begin position="48"/>
        <end position="70"/>
    </location>
</feature>
<evidence type="ECO:0000313" key="8">
    <source>
        <dbReference type="Proteomes" id="UP000075787"/>
    </source>
</evidence>
<dbReference type="OrthoDB" id="7163777at2"/>
<feature type="transmembrane region" description="Helical" evidence="6">
    <location>
        <begin position="110"/>
        <end position="129"/>
    </location>
</feature>
<feature type="transmembrane region" description="Helical" evidence="6">
    <location>
        <begin position="197"/>
        <end position="216"/>
    </location>
</feature>
<evidence type="ECO:0000256" key="2">
    <source>
        <dbReference type="ARBA" id="ARBA00022475"/>
    </source>
</evidence>
<accession>A0A162KI50</accession>
<sequence length="317" mass="34925">MTATATPDKTPFYRPLLRRLRSNRRVRELMVTYGRFTRDGADQIAGHIAFASLFSMFPFLIVLVVLAGVIGQGGEVHALILTLLDYLPPDVAQALRGPIDTIIFGPKGGLLTFGILTALWSASNALESLRNALNRAFRVKMVRPLWKRRLQSLALVAGGALALPVALALLVFLPIAIGPAVDFFGLSDAWVWLVHTLRPPLVLAGTVTVVWGLLRLLPDALPPRRRVLLPPAAVIVLGWMALLIGFSVYLRQTGGMNAVYGSLGSMIATLLLLYLAAYVFLLGGYWAAVRSRIDRHRRRHAAARRLARRHMHRPGQR</sequence>
<comment type="caution">
    <text evidence="7">The sequence shown here is derived from an EMBL/GenBank/DDBJ whole genome shotgun (WGS) entry which is preliminary data.</text>
</comment>
<feature type="transmembrane region" description="Helical" evidence="6">
    <location>
        <begin position="228"/>
        <end position="250"/>
    </location>
</feature>
<feature type="transmembrane region" description="Helical" evidence="6">
    <location>
        <begin position="262"/>
        <end position="289"/>
    </location>
</feature>
<evidence type="ECO:0000313" key="7">
    <source>
        <dbReference type="EMBL" id="KYO51339.1"/>
    </source>
</evidence>
<gene>
    <name evidence="7" type="ORF">AUP44_09285</name>
</gene>
<keyword evidence="4 6" id="KW-1133">Transmembrane helix</keyword>
<proteinExistence type="predicted"/>
<dbReference type="AlphaFoldDB" id="A0A162KI50"/>
<dbReference type="RefSeq" id="WP_062766416.1">
    <property type="nucleotide sequence ID" value="NZ_CP121027.1"/>
</dbReference>
<comment type="subcellular location">
    <subcellularLocation>
        <location evidence="1">Cell membrane</location>
        <topology evidence="1">Multi-pass membrane protein</topology>
    </subcellularLocation>
</comment>
<organism evidence="7 8">
    <name type="scientific">Tistrella mobilis</name>
    <dbReference type="NCBI Taxonomy" id="171437"/>
    <lineage>
        <taxon>Bacteria</taxon>
        <taxon>Pseudomonadati</taxon>
        <taxon>Pseudomonadota</taxon>
        <taxon>Alphaproteobacteria</taxon>
        <taxon>Geminicoccales</taxon>
        <taxon>Geminicoccaceae</taxon>
        <taxon>Tistrella</taxon>
    </lineage>
</organism>
<dbReference type="GO" id="GO:0005886">
    <property type="term" value="C:plasma membrane"/>
    <property type="evidence" value="ECO:0007669"/>
    <property type="project" value="UniProtKB-SubCell"/>
</dbReference>
<evidence type="ECO:0008006" key="9">
    <source>
        <dbReference type="Google" id="ProtNLM"/>
    </source>
</evidence>